<dbReference type="SMART" id="SM00181">
    <property type="entry name" value="EGF"/>
    <property type="match status" value="4"/>
</dbReference>
<dbReference type="PANTHER" id="PTHR22963">
    <property type="entry name" value="ENDOGLIN-RELATED"/>
    <property type="match status" value="1"/>
</dbReference>
<keyword evidence="1" id="KW-0245">EGF-like domain</keyword>
<evidence type="ECO:0000313" key="4">
    <source>
        <dbReference type="Proteomes" id="UP000075880"/>
    </source>
</evidence>
<accession>A0AAG5DWL0</accession>
<evidence type="ECO:0000256" key="1">
    <source>
        <dbReference type="PROSITE-ProRule" id="PRU00076"/>
    </source>
</evidence>
<sequence>MNEKCRDPCPGSCGINARCNVINHTPICSCEEGYTGDPFTSCRPMPPPPREPVNDDPCNPSPCGANAQCQDGICTCLPEYQGDPYRGCRPECVLNSDCARDRACIRSKCVDPCPGTCGQDALCEVINHIPMCRCPDGMAGNAFVQCRPQQTPVVSNPCNPSPCGPNSQCREINGQAVCSCVPGYIGSPPTCRPECVVSAECPQNQACTNQKCRDPCPG</sequence>
<dbReference type="SUPFAM" id="SSF57184">
    <property type="entry name" value="Growth factor receptor domain"/>
    <property type="match status" value="1"/>
</dbReference>
<evidence type="ECO:0000259" key="2">
    <source>
        <dbReference type="PROSITE" id="PS50026"/>
    </source>
</evidence>
<comment type="caution">
    <text evidence="1">Lacks conserved residue(s) required for the propagation of feature annotation.</text>
</comment>
<protein>
    <recommendedName>
        <fullName evidence="2">EGF-like domain-containing protein</fullName>
    </recommendedName>
</protein>
<dbReference type="Proteomes" id="UP000075880">
    <property type="component" value="Unassembled WGS sequence"/>
</dbReference>
<dbReference type="AlphaFoldDB" id="A0AAG5DWL0"/>
<dbReference type="PROSITE" id="PS01186">
    <property type="entry name" value="EGF_2"/>
    <property type="match status" value="1"/>
</dbReference>
<reference evidence="3" key="1">
    <citation type="submission" date="2024-04" db="UniProtKB">
        <authorList>
            <consortium name="EnsemblMetazoa"/>
        </authorList>
    </citation>
    <scope>IDENTIFICATION</scope>
    <source>
        <strain evidence="3">EBRO</strain>
    </source>
</reference>
<feature type="domain" description="EGF-like" evidence="2">
    <location>
        <begin position="154"/>
        <end position="192"/>
    </location>
</feature>
<dbReference type="EnsemblMetazoa" id="ENSAATROPT017042">
    <property type="protein sequence ID" value="ENSAATROPP015023"/>
    <property type="gene ID" value="ENSAATROPG013932"/>
</dbReference>
<dbReference type="PANTHER" id="PTHR22963:SF39">
    <property type="entry name" value="DUMPY"/>
    <property type="match status" value="1"/>
</dbReference>
<dbReference type="Pfam" id="PF21164">
    <property type="entry name" value="Dumpy_DPY"/>
    <property type="match status" value="2"/>
</dbReference>
<dbReference type="Gene3D" id="2.10.25.10">
    <property type="entry name" value="Laminin"/>
    <property type="match status" value="1"/>
</dbReference>
<dbReference type="SUPFAM" id="SSF90148">
    <property type="entry name" value="DPY module"/>
    <property type="match status" value="2"/>
</dbReference>
<dbReference type="InterPro" id="IPR000742">
    <property type="entry name" value="EGF"/>
</dbReference>
<evidence type="ECO:0000313" key="3">
    <source>
        <dbReference type="EnsemblMetazoa" id="ENSAATROPP015023"/>
    </source>
</evidence>
<proteinExistence type="predicted"/>
<dbReference type="InterPro" id="IPR009030">
    <property type="entry name" value="Growth_fac_rcpt_cys_sf"/>
</dbReference>
<name>A0AAG5DWL0_ANOAO</name>
<dbReference type="PROSITE" id="PS50026">
    <property type="entry name" value="EGF_3"/>
    <property type="match status" value="1"/>
</dbReference>
<dbReference type="InterPro" id="IPR048407">
    <property type="entry name" value="Dumpy_DPY"/>
</dbReference>
<keyword evidence="4" id="KW-1185">Reference proteome</keyword>
<organism evidence="3 4">
    <name type="scientific">Anopheles atroparvus</name>
    <name type="common">European mosquito</name>
    <dbReference type="NCBI Taxonomy" id="41427"/>
    <lineage>
        <taxon>Eukaryota</taxon>
        <taxon>Metazoa</taxon>
        <taxon>Ecdysozoa</taxon>
        <taxon>Arthropoda</taxon>
        <taxon>Hexapoda</taxon>
        <taxon>Insecta</taxon>
        <taxon>Pterygota</taxon>
        <taxon>Neoptera</taxon>
        <taxon>Endopterygota</taxon>
        <taxon>Diptera</taxon>
        <taxon>Nematocera</taxon>
        <taxon>Culicoidea</taxon>
        <taxon>Culicidae</taxon>
        <taxon>Anophelinae</taxon>
        <taxon>Anopheles</taxon>
    </lineage>
</organism>